<proteinExistence type="predicted"/>
<accession>A0A086J5G1</accession>
<gene>
    <name evidence="2" type="ORF">NESG_00457</name>
</gene>
<evidence type="ECO:0000256" key="1">
    <source>
        <dbReference type="SAM" id="Phobius"/>
    </source>
</evidence>
<protein>
    <submittedName>
        <fullName evidence="2">Uncharacterized protein</fullName>
    </submittedName>
</protein>
<dbReference type="Proteomes" id="UP000054524">
    <property type="component" value="Unassembled WGS sequence"/>
</dbReference>
<comment type="caution">
    <text evidence="2">The sequence shown here is derived from an EMBL/GenBank/DDBJ whole genome shotgun (WGS) entry which is preliminary data.</text>
</comment>
<evidence type="ECO:0000313" key="3">
    <source>
        <dbReference type="Proteomes" id="UP000054524"/>
    </source>
</evidence>
<keyword evidence="1" id="KW-1133">Transmembrane helix</keyword>
<evidence type="ECO:0000313" key="2">
    <source>
        <dbReference type="EMBL" id="KFG27379.1"/>
    </source>
</evidence>
<name>A0A086J5G1_NEMA1</name>
<dbReference type="AlphaFoldDB" id="A0A086J5G1"/>
<dbReference type="GeneID" id="77675430"/>
<keyword evidence="1" id="KW-0472">Membrane</keyword>
<keyword evidence="1" id="KW-0812">Transmembrane</keyword>
<reference evidence="2 3" key="1">
    <citation type="journal article" date="2014" name="Genome Announc.">
        <title>Genome Sequence of the Microsporidian Species Nematocida sp1 Strain ERTm6 (ATCC PRA-372).</title>
        <authorList>
            <person name="Bakowski M.A."/>
            <person name="Priest M."/>
            <person name="Young S."/>
            <person name="Cuomo C.A."/>
            <person name="Troemel E.R."/>
        </authorList>
    </citation>
    <scope>NUCLEOTIDE SEQUENCE [LARGE SCALE GENOMIC DNA]</scope>
    <source>
        <strain evidence="2 3">ERTm6</strain>
    </source>
</reference>
<organism evidence="2 3">
    <name type="scientific">Nematocida ausubeli (strain ATCC PRA-371 / ERTm2)</name>
    <name type="common">Nematode killer fungus</name>
    <dbReference type="NCBI Taxonomy" id="1913371"/>
    <lineage>
        <taxon>Eukaryota</taxon>
        <taxon>Fungi</taxon>
        <taxon>Fungi incertae sedis</taxon>
        <taxon>Microsporidia</taxon>
        <taxon>Nematocida</taxon>
    </lineage>
</organism>
<dbReference type="RefSeq" id="XP_052905934.1">
    <property type="nucleotide sequence ID" value="XM_053048109.1"/>
</dbReference>
<dbReference type="EMBL" id="AKIJ01000001">
    <property type="protein sequence ID" value="KFG27379.1"/>
    <property type="molecule type" value="Genomic_DNA"/>
</dbReference>
<sequence length="816" mass="95504">MNMKDKIQEYLHKRNNGQISIKILVEVLLISIFLAGHAFALIKRNEILDIQKEIIRTNEGVEYLVNPSGPLSPIMLYLCRKVDILHKKRFNSDYIVKHGFCPLDLTGTVRLVFDRSSDTVSKNYIEDDEPKNVENRYNALINMFPSPDGEISIYPKDNCKDSFTLFLQSDSIKVYSHRILIALLLLSEGIDVPLKFKKYFLNYPTLQWKSPSQREIFLSVKMIISSEGTRDRYSSKRKAHYQRTTEQIIHTFTEFHAESQFETEKTTFNKEYSYEDWDNENKLDLRWLIQSYIYFYLETKNEVIKFNLEVFRIVDSYIKECERFSLQDQKIIALKFFNKCFMDKNTQSDVLDSWEKVNKFEEIITAQEQIQLLPFMENSQLPIKTKGKIHLYGLAQLKKEIFSPDIESALLGLFCCFAYDPDTNTYNIDHIPFMSEEVKGLFAMESDDLTVILNESCEIEEKSVEKKSVDGKTLKRRSLVPGEKIPEEIYKRWKEILEEISSTYLNYNEFSENFAEENNYIELDRSSDLDISSDQGIDVNSSDSLNSDGYFNENSSSYENSSLDGYGVIESDRILEILTVILKLTGRYKVQEKKKIDRFRIWVKSGALSSGISSTDSFAEKVEEYAAELFASLSRNCKSSKSLVDWYKSPSDEETRKVFVRLSRLISNEDSYNGLNIYNGIEVYYAYKRQAHNITLHLWNDEMGHLQLGKPIIKIDRKNQEMKTLKSEIFEIKKNTFPEYTLYKYASSIGLYITDCIIIDYYIEEDKGTERISELFDLIMGKDVCYATKFDITRYKEVEIFNNPEYMYKYPCTLQT</sequence>
<keyword evidence="3" id="KW-1185">Reference proteome</keyword>
<feature type="transmembrane region" description="Helical" evidence="1">
    <location>
        <begin position="21"/>
        <end position="42"/>
    </location>
</feature>
<dbReference type="HOGENOM" id="CLU_009683_4_0_1"/>